<dbReference type="RefSeq" id="WP_106539411.1">
    <property type="nucleotide sequence ID" value="NZ_ML142904.1"/>
</dbReference>
<dbReference type="InterPro" id="IPR045179">
    <property type="entry name" value="YgfZ/GcvT"/>
</dbReference>
<dbReference type="InterPro" id="IPR029043">
    <property type="entry name" value="GcvT/YgfZ_C"/>
</dbReference>
<dbReference type="SUPFAM" id="SSF101790">
    <property type="entry name" value="Aminomethyltransferase beta-barrel domain"/>
    <property type="match status" value="1"/>
</dbReference>
<keyword evidence="1" id="KW-0809">Transit peptide</keyword>
<dbReference type="Proteomes" id="UP000243528">
    <property type="component" value="Unassembled WGS sequence"/>
</dbReference>
<sequence length="335" mass="36920">MSADQTYRSPWLDLPGAVAATEPDVGVASHYGDPLREQRRLAAGQGAVDLSHRGVVRVSGPDRLHWLHQLLTQHVEHLEPYRATSALILDAHGRVEHALYGVDDGAAVWFHVEPGTTQALVDYLRSMTFWSRVEIDDLSADYAVVWEPRSESDEPVTPDASPVRVTDRGRERFVPQAELRDFLGDPSEAAGTWAYEALRVEAHEPRLGRETDERTIPHEVGWIGTAVHLDKGCYRGQETVARVHTMGRPPRRLVMLHLDGSDEHLPSRGDDVQHGERVVGYVGTAVHHHELGPIALAVVKRNVPVDADLVAGGVAAAQDVVVDPEAGLHVRPQLR</sequence>
<dbReference type="NCBIfam" id="TIGR03317">
    <property type="entry name" value="ygfZ_signature"/>
    <property type="match status" value="1"/>
</dbReference>
<dbReference type="AlphaFoldDB" id="A0A2P8DK23"/>
<dbReference type="PANTHER" id="PTHR22602:SF0">
    <property type="entry name" value="TRANSFERASE CAF17, MITOCHONDRIAL-RELATED"/>
    <property type="match status" value="1"/>
</dbReference>
<comment type="caution">
    <text evidence="3">The sequence shown here is derived from an EMBL/GenBank/DDBJ whole genome shotgun (WGS) entry which is preliminary data.</text>
</comment>
<dbReference type="GO" id="GO:0016226">
    <property type="term" value="P:iron-sulfur cluster assembly"/>
    <property type="evidence" value="ECO:0007669"/>
    <property type="project" value="TreeGrafter"/>
</dbReference>
<name>A0A2P8DK23_9ACTN</name>
<dbReference type="OrthoDB" id="9796287at2"/>
<dbReference type="InterPro" id="IPR027266">
    <property type="entry name" value="TrmE/GcvT-like"/>
</dbReference>
<reference evidence="3 4" key="1">
    <citation type="submission" date="2018-03" db="EMBL/GenBank/DDBJ databases">
        <title>Genomic Encyclopedia of Archaeal and Bacterial Type Strains, Phase II (KMG-II): from individual species to whole genera.</title>
        <authorList>
            <person name="Goeker M."/>
        </authorList>
    </citation>
    <scope>NUCLEOTIDE SEQUENCE [LARGE SCALE GENOMIC DNA]</scope>
    <source>
        <strain evidence="3 4">DSM 45211</strain>
    </source>
</reference>
<accession>A0A2P8DK23</accession>
<evidence type="ECO:0000256" key="2">
    <source>
        <dbReference type="PIRSR" id="PIRSR006487-1"/>
    </source>
</evidence>
<dbReference type="PIRSF" id="PIRSF006487">
    <property type="entry name" value="GcvT"/>
    <property type="match status" value="1"/>
</dbReference>
<proteinExistence type="predicted"/>
<feature type="binding site" evidence="2">
    <location>
        <position position="171"/>
    </location>
    <ligand>
        <name>substrate</name>
    </ligand>
</feature>
<keyword evidence="4" id="KW-1185">Reference proteome</keyword>
<gene>
    <name evidence="3" type="ORF">CLV30_12241</name>
</gene>
<evidence type="ECO:0000313" key="3">
    <source>
        <dbReference type="EMBL" id="PSK97549.1"/>
    </source>
</evidence>
<organism evidence="3 4">
    <name type="scientific">Haloactinopolyspora alba</name>
    <dbReference type="NCBI Taxonomy" id="648780"/>
    <lineage>
        <taxon>Bacteria</taxon>
        <taxon>Bacillati</taxon>
        <taxon>Actinomycetota</taxon>
        <taxon>Actinomycetes</taxon>
        <taxon>Jiangellales</taxon>
        <taxon>Jiangellaceae</taxon>
        <taxon>Haloactinopolyspora</taxon>
    </lineage>
</organism>
<protein>
    <submittedName>
        <fullName evidence="3">Uncharacterized protein</fullName>
    </submittedName>
</protein>
<evidence type="ECO:0000313" key="4">
    <source>
        <dbReference type="Proteomes" id="UP000243528"/>
    </source>
</evidence>
<dbReference type="EMBL" id="PYGE01000022">
    <property type="protein sequence ID" value="PSK97549.1"/>
    <property type="molecule type" value="Genomic_DNA"/>
</dbReference>
<dbReference type="PANTHER" id="PTHR22602">
    <property type="entry name" value="TRANSFERASE CAF17, MITOCHONDRIAL-RELATED"/>
    <property type="match status" value="1"/>
</dbReference>
<dbReference type="SUPFAM" id="SSF103025">
    <property type="entry name" value="Folate-binding domain"/>
    <property type="match status" value="1"/>
</dbReference>
<dbReference type="InterPro" id="IPR017703">
    <property type="entry name" value="YgfZ/GCV_T_CS"/>
</dbReference>
<evidence type="ECO:0000256" key="1">
    <source>
        <dbReference type="ARBA" id="ARBA00022946"/>
    </source>
</evidence>
<dbReference type="Gene3D" id="3.30.1360.120">
    <property type="entry name" value="Probable tRNA modification gtpase trme, domain 1"/>
    <property type="match status" value="2"/>
</dbReference>